<gene>
    <name evidence="2" type="ORF">Rhe02_06980</name>
</gene>
<accession>A0A8J3Q3C1</accession>
<keyword evidence="3" id="KW-1185">Reference proteome</keyword>
<protein>
    <recommendedName>
        <fullName evidence="1">FtsX extracellular domain-containing protein</fullName>
    </recommendedName>
</protein>
<sequence length="140" mass="15626">MLIGAAGATAVLLVTGLPGQPVHHYTVSIYLEHDVTPDQKAAIEAALPAFKPTNAIRFETREEAFRHFQEMTKDYPDLRQSTKAEDMPESFTLETKGRLFDCTGYAKVRHMPGVDQIQVVQQRVTDYGAKIICDAEYAKP</sequence>
<proteinExistence type="predicted"/>
<dbReference type="AlphaFoldDB" id="A0A8J3Q3C1"/>
<dbReference type="Proteomes" id="UP000612899">
    <property type="component" value="Unassembled WGS sequence"/>
</dbReference>
<dbReference type="EMBL" id="BONY01000003">
    <property type="protein sequence ID" value="GIH02631.1"/>
    <property type="molecule type" value="Genomic_DNA"/>
</dbReference>
<organism evidence="2 3">
    <name type="scientific">Rhizocola hellebori</name>
    <dbReference type="NCBI Taxonomy" id="1392758"/>
    <lineage>
        <taxon>Bacteria</taxon>
        <taxon>Bacillati</taxon>
        <taxon>Actinomycetota</taxon>
        <taxon>Actinomycetes</taxon>
        <taxon>Micromonosporales</taxon>
        <taxon>Micromonosporaceae</taxon>
        <taxon>Rhizocola</taxon>
    </lineage>
</organism>
<dbReference type="InterPro" id="IPR040690">
    <property type="entry name" value="FtsX_ECD"/>
</dbReference>
<name>A0A8J3Q3C1_9ACTN</name>
<evidence type="ECO:0000313" key="3">
    <source>
        <dbReference type="Proteomes" id="UP000612899"/>
    </source>
</evidence>
<evidence type="ECO:0000259" key="1">
    <source>
        <dbReference type="Pfam" id="PF18075"/>
    </source>
</evidence>
<dbReference type="Gene3D" id="3.30.70.3040">
    <property type="match status" value="1"/>
</dbReference>
<feature type="domain" description="FtsX extracellular" evidence="1">
    <location>
        <begin position="26"/>
        <end position="117"/>
    </location>
</feature>
<evidence type="ECO:0000313" key="2">
    <source>
        <dbReference type="EMBL" id="GIH02631.1"/>
    </source>
</evidence>
<reference evidence="2" key="1">
    <citation type="submission" date="2021-01" db="EMBL/GenBank/DDBJ databases">
        <title>Whole genome shotgun sequence of Rhizocola hellebori NBRC 109834.</title>
        <authorList>
            <person name="Komaki H."/>
            <person name="Tamura T."/>
        </authorList>
    </citation>
    <scope>NUCLEOTIDE SEQUENCE</scope>
    <source>
        <strain evidence="2">NBRC 109834</strain>
    </source>
</reference>
<dbReference type="Pfam" id="PF18075">
    <property type="entry name" value="FtsX_ECD"/>
    <property type="match status" value="1"/>
</dbReference>
<comment type="caution">
    <text evidence="2">The sequence shown here is derived from an EMBL/GenBank/DDBJ whole genome shotgun (WGS) entry which is preliminary data.</text>
</comment>